<dbReference type="Pfam" id="PF19263">
    <property type="entry name" value="DUF5906"/>
    <property type="match status" value="1"/>
</dbReference>
<name>A0ABV2N2P6_9HYPH</name>
<gene>
    <name evidence="2" type="ORF">ABID37_003553</name>
</gene>
<organism evidence="2 3">
    <name type="scientific">Aquamicrobium terrae</name>
    <dbReference type="NCBI Taxonomy" id="1324945"/>
    <lineage>
        <taxon>Bacteria</taxon>
        <taxon>Pseudomonadati</taxon>
        <taxon>Pseudomonadota</taxon>
        <taxon>Alphaproteobacteria</taxon>
        <taxon>Hyphomicrobiales</taxon>
        <taxon>Phyllobacteriaceae</taxon>
        <taxon>Aquamicrobium</taxon>
    </lineage>
</organism>
<feature type="domain" description="NrS-1 polymerase-like helicase" evidence="1">
    <location>
        <begin position="195"/>
        <end position="305"/>
    </location>
</feature>
<accession>A0ABV2N2P6</accession>
<dbReference type="RefSeq" id="WP_354197156.1">
    <property type="nucleotide sequence ID" value="NZ_JBEPML010000013.1"/>
</dbReference>
<comment type="caution">
    <text evidence="2">The sequence shown here is derived from an EMBL/GenBank/DDBJ whole genome shotgun (WGS) entry which is preliminary data.</text>
</comment>
<sequence>MTSMVPFLSTTDNLPGFLRILRAAAFASIYDGPPPKLDCSGSILSEIECRQWFAGCTLIGPENRIIGPRGISYRPEAFNAAYGGKQFVNTPDGKTTNRAWEAATNSMLWTVPKVDGTRFLPGRPTGEISTDALGRSYVNTYVPASIETIHGDVTPFLRHLELLLPDQNDRRVFIEYLAHNVKYPGYKIPWAPLIQSTEGVGKNAIKQVMRYAIGSHYFYEPKARQLNESGSKFNAWMEGRLFFLVDEIKTDEKRDMVETLKPFVTETQLEIEGKGVNQRMGDTPGNWLFFSNHRDAIPIHRNGRRFAIFYSAIQSAADLAARGMDDAYFARLYGWLGDHQNGGHLYGLKAVAGWLMAYPVERGAIAQRAPLTSSTEAALIESRGWLAQLIMEAVDGEANGFRGGWISTSAVQRLLAGQRKAVASRSLGQALEELEYHRIGQAGRGYMQDDPANPTKRPWLWSLSPNASLADYGRAQGYE</sequence>
<keyword evidence="3" id="KW-1185">Reference proteome</keyword>
<dbReference type="Proteomes" id="UP001549076">
    <property type="component" value="Unassembled WGS sequence"/>
</dbReference>
<evidence type="ECO:0000259" key="1">
    <source>
        <dbReference type="Pfam" id="PF19263"/>
    </source>
</evidence>
<evidence type="ECO:0000313" key="3">
    <source>
        <dbReference type="Proteomes" id="UP001549076"/>
    </source>
</evidence>
<proteinExistence type="predicted"/>
<dbReference type="EMBL" id="JBEPML010000013">
    <property type="protein sequence ID" value="MET3793329.1"/>
    <property type="molecule type" value="Genomic_DNA"/>
</dbReference>
<protein>
    <recommendedName>
        <fullName evidence="1">NrS-1 polymerase-like helicase domain-containing protein</fullName>
    </recommendedName>
</protein>
<reference evidence="2 3" key="1">
    <citation type="submission" date="2024-06" db="EMBL/GenBank/DDBJ databases">
        <title>Genomic Encyclopedia of Type Strains, Phase IV (KMG-IV): sequencing the most valuable type-strain genomes for metagenomic binning, comparative biology and taxonomic classification.</title>
        <authorList>
            <person name="Goeker M."/>
        </authorList>
    </citation>
    <scope>NUCLEOTIDE SEQUENCE [LARGE SCALE GENOMIC DNA]</scope>
    <source>
        <strain evidence="2 3">DSM 27865</strain>
    </source>
</reference>
<evidence type="ECO:0000313" key="2">
    <source>
        <dbReference type="EMBL" id="MET3793329.1"/>
    </source>
</evidence>
<dbReference type="InterPro" id="IPR045455">
    <property type="entry name" value="NrS-1_pol-like_helicase"/>
</dbReference>